<dbReference type="PANTHER" id="PTHR30576">
    <property type="entry name" value="COLANIC BIOSYNTHESIS UDP-GLUCOSE LIPID CARRIER TRANSFERASE"/>
    <property type="match status" value="1"/>
</dbReference>
<feature type="transmembrane region" description="Helical" evidence="7">
    <location>
        <begin position="120"/>
        <end position="141"/>
    </location>
</feature>
<dbReference type="EMBL" id="JAPNUD010000002">
    <property type="protein sequence ID" value="MDA0639293.1"/>
    <property type="molecule type" value="Genomic_DNA"/>
</dbReference>
<dbReference type="NCBIfam" id="TIGR03025">
    <property type="entry name" value="EPS_sugtrans"/>
    <property type="match status" value="1"/>
</dbReference>
<evidence type="ECO:0000256" key="6">
    <source>
        <dbReference type="ARBA" id="ARBA00023136"/>
    </source>
</evidence>
<evidence type="ECO:0000256" key="5">
    <source>
        <dbReference type="ARBA" id="ARBA00022989"/>
    </source>
</evidence>
<feature type="transmembrane region" description="Helical" evidence="7">
    <location>
        <begin position="28"/>
        <end position="51"/>
    </location>
</feature>
<feature type="transmembrane region" description="Helical" evidence="7">
    <location>
        <begin position="95"/>
        <end position="114"/>
    </location>
</feature>
<keyword evidence="10" id="KW-1185">Reference proteome</keyword>
<sequence length="484" mass="52995">MRVGTGESAVVLLEAVPRHASSIWTRAYLRLLLSGDTACVLLACAVVLGIRLLNGVYIPAEEFLLGVGLVAAWPVALALGGAYRQRANGEGTDEFKAVLNGGVGLMAAVAIGAYATQTVIARSFVLAMLPLALIATLCFRYRMRKRLHRRRAVGEYMREVIAVGHRESILDLVMQFRRQPYHGMRVVGACLPAERQDDDLDGIPILGTFADVAGVVARTGADAVAVLACPELDGAALRRLAWSLETARTDLFVAPALLDVAGPRISIRPVAGMPLLHVEHPEFDGARQFVKSVFDRLVAVAALLVLALPLLAIAVLIRVTSAGPALFHQTRVGRRGKEFRLVKFRTMVTDAERLKDGLAGANEFDSVLFKMRNDPRITGIGAFLRRYSLDELPQLLNVVRGEMSLVGPRPPLREEVAQYGADVRRRLVVKPGLTGLWQVSGRSDLTWEESVRLDLRYVENWSLVLDLQILWKTWSVVARGEGAY</sequence>
<dbReference type="GO" id="GO:0016740">
    <property type="term" value="F:transferase activity"/>
    <property type="evidence" value="ECO:0007669"/>
    <property type="project" value="UniProtKB-KW"/>
</dbReference>
<comment type="similarity">
    <text evidence="2">Belongs to the bacterial sugar transferase family.</text>
</comment>
<comment type="subcellular location">
    <subcellularLocation>
        <location evidence="1">Membrane</location>
        <topology evidence="1">Multi-pass membrane protein</topology>
    </subcellularLocation>
</comment>
<reference evidence="9 10" key="1">
    <citation type="submission" date="2022-11" db="EMBL/GenBank/DDBJ databases">
        <title>Nonomuraea corallina sp. nov., a new species of the genus Nonomuraea isolated from sea side sediment in Thai sea.</title>
        <authorList>
            <person name="Ngamcharungchit C."/>
            <person name="Matsumoto A."/>
            <person name="Suriyachadkun C."/>
            <person name="Panbangred W."/>
            <person name="Inahashi Y."/>
            <person name="Intra B."/>
        </authorList>
    </citation>
    <scope>NUCLEOTIDE SEQUENCE [LARGE SCALE GENOMIC DNA]</scope>
    <source>
        <strain evidence="9 10">DSM 43553</strain>
    </source>
</reference>
<evidence type="ECO:0000256" key="1">
    <source>
        <dbReference type="ARBA" id="ARBA00004141"/>
    </source>
</evidence>
<feature type="domain" description="Bacterial sugar transferase" evidence="8">
    <location>
        <begin position="291"/>
        <end position="478"/>
    </location>
</feature>
<accession>A0ABT4SPX2</accession>
<evidence type="ECO:0000256" key="7">
    <source>
        <dbReference type="SAM" id="Phobius"/>
    </source>
</evidence>
<proteinExistence type="inferred from homology"/>
<dbReference type="Proteomes" id="UP001212498">
    <property type="component" value="Unassembled WGS sequence"/>
</dbReference>
<feature type="transmembrane region" description="Helical" evidence="7">
    <location>
        <begin position="297"/>
        <end position="317"/>
    </location>
</feature>
<dbReference type="Pfam" id="PF13727">
    <property type="entry name" value="CoA_binding_3"/>
    <property type="match status" value="1"/>
</dbReference>
<keyword evidence="6 7" id="KW-0472">Membrane</keyword>
<keyword evidence="3 9" id="KW-0808">Transferase</keyword>
<evidence type="ECO:0000259" key="8">
    <source>
        <dbReference type="Pfam" id="PF02397"/>
    </source>
</evidence>
<comment type="caution">
    <text evidence="9">The sequence shown here is derived from an EMBL/GenBank/DDBJ whole genome shotgun (WGS) entry which is preliminary data.</text>
</comment>
<keyword evidence="4 7" id="KW-0812">Transmembrane</keyword>
<feature type="transmembrane region" description="Helical" evidence="7">
    <location>
        <begin position="63"/>
        <end position="83"/>
    </location>
</feature>
<name>A0ABT4SPX2_9ACTN</name>
<organism evidence="9 10">
    <name type="scientific">Nonomuraea ferruginea</name>
    <dbReference type="NCBI Taxonomy" id="46174"/>
    <lineage>
        <taxon>Bacteria</taxon>
        <taxon>Bacillati</taxon>
        <taxon>Actinomycetota</taxon>
        <taxon>Actinomycetes</taxon>
        <taxon>Streptosporangiales</taxon>
        <taxon>Streptosporangiaceae</taxon>
        <taxon>Nonomuraea</taxon>
    </lineage>
</organism>
<protein>
    <submittedName>
        <fullName evidence="9">Sugar transferase</fullName>
    </submittedName>
</protein>
<dbReference type="InterPro" id="IPR003362">
    <property type="entry name" value="Bact_transf"/>
</dbReference>
<dbReference type="InterPro" id="IPR017475">
    <property type="entry name" value="EPS_sugar_tfrase"/>
</dbReference>
<evidence type="ECO:0000256" key="4">
    <source>
        <dbReference type="ARBA" id="ARBA00022692"/>
    </source>
</evidence>
<evidence type="ECO:0000256" key="2">
    <source>
        <dbReference type="ARBA" id="ARBA00006464"/>
    </source>
</evidence>
<keyword evidence="5 7" id="KW-1133">Transmembrane helix</keyword>
<gene>
    <name evidence="9" type="ORF">OUY24_01520</name>
</gene>
<evidence type="ECO:0000313" key="9">
    <source>
        <dbReference type="EMBL" id="MDA0639293.1"/>
    </source>
</evidence>
<dbReference type="PANTHER" id="PTHR30576:SF10">
    <property type="entry name" value="SLL5057 PROTEIN"/>
    <property type="match status" value="1"/>
</dbReference>
<evidence type="ECO:0000313" key="10">
    <source>
        <dbReference type="Proteomes" id="UP001212498"/>
    </source>
</evidence>
<dbReference type="RefSeq" id="WP_271274835.1">
    <property type="nucleotide sequence ID" value="NZ_BAABFD010000006.1"/>
</dbReference>
<dbReference type="Gene3D" id="3.40.50.720">
    <property type="entry name" value="NAD(P)-binding Rossmann-like Domain"/>
    <property type="match status" value="1"/>
</dbReference>
<dbReference type="Pfam" id="PF02397">
    <property type="entry name" value="Bac_transf"/>
    <property type="match status" value="1"/>
</dbReference>
<evidence type="ECO:0000256" key="3">
    <source>
        <dbReference type="ARBA" id="ARBA00022679"/>
    </source>
</evidence>